<organism evidence="3 4">
    <name type="scientific">Abyssobacteria bacterium (strain SURF_5)</name>
    <dbReference type="NCBI Taxonomy" id="2093360"/>
    <lineage>
        <taxon>Bacteria</taxon>
        <taxon>Pseudomonadati</taxon>
        <taxon>Candidatus Hydrogenedentota</taxon>
        <taxon>Candidatus Abyssobacteria</taxon>
    </lineage>
</organism>
<proteinExistence type="inferred from homology"/>
<evidence type="ECO:0000313" key="4">
    <source>
        <dbReference type="Proteomes" id="UP000265882"/>
    </source>
</evidence>
<dbReference type="InterPro" id="IPR003593">
    <property type="entry name" value="AAA+_ATPase"/>
</dbReference>
<gene>
    <name evidence="3" type="ORF">C4520_16065</name>
</gene>
<evidence type="ECO:0000256" key="1">
    <source>
        <dbReference type="ARBA" id="ARBA00006611"/>
    </source>
</evidence>
<feature type="domain" description="Bacterial type II secretion system protein E" evidence="2">
    <location>
        <begin position="195"/>
        <end position="209"/>
    </location>
</feature>
<name>A0A3A4NE13_ABYX5</name>
<comment type="caution">
    <text evidence="3">The sequence shown here is derived from an EMBL/GenBank/DDBJ whole genome shotgun (WGS) entry which is preliminary data.</text>
</comment>
<sequence>MAELDRILRQALDLRASDVHILINMPPMIRHFGDIKKLPDSHDIDKRTAQKMIMEIFTDEQKAEFEVHREVDFCYEIPGISRFRANVYMEERGIGAAFRIVPSDILSADEIGISDAVKGLTRLRNGLVLVTGPAGCGKSTTLAALVHLVNSERGEHIITIEDPIEFVHKNIKSQVNQRQVGIHTKSFAAALRASLREDPDVILVGEMRDLETISMAITAAETGHLVFSTLHTLSAYKTIERVINVFPPNQQKQIRTMLSESMGGVISQQLIRNAEGTGRIAAMEVLIATPSVKTMIRDDKTYQLPGYMQAGRKYGMRLLDDHIIELLQQGKVDPKHAYYMAVNKDLVRSYLSDGKVDKPRARVKT</sequence>
<protein>
    <submittedName>
        <fullName evidence="3">Type IV pilus twitching motility protein PilT</fullName>
    </submittedName>
</protein>
<accession>A0A3A4NE13</accession>
<evidence type="ECO:0000259" key="2">
    <source>
        <dbReference type="PROSITE" id="PS00662"/>
    </source>
</evidence>
<dbReference type="SUPFAM" id="SSF52540">
    <property type="entry name" value="P-loop containing nucleoside triphosphate hydrolases"/>
    <property type="match status" value="1"/>
</dbReference>
<dbReference type="InterPro" id="IPR027417">
    <property type="entry name" value="P-loop_NTPase"/>
</dbReference>
<dbReference type="PANTHER" id="PTHR30486">
    <property type="entry name" value="TWITCHING MOTILITY PROTEIN PILT"/>
    <property type="match status" value="1"/>
</dbReference>
<dbReference type="Gene3D" id="3.40.50.300">
    <property type="entry name" value="P-loop containing nucleotide triphosphate hydrolases"/>
    <property type="match status" value="1"/>
</dbReference>
<comment type="similarity">
    <text evidence="1">Belongs to the GSP E family.</text>
</comment>
<dbReference type="CDD" id="cd01131">
    <property type="entry name" value="PilT"/>
    <property type="match status" value="1"/>
</dbReference>
<reference evidence="3 4" key="1">
    <citation type="journal article" date="2017" name="ISME J.">
        <title>Energy and carbon metabolisms in a deep terrestrial subsurface fluid microbial community.</title>
        <authorList>
            <person name="Momper L."/>
            <person name="Jungbluth S.P."/>
            <person name="Lee M.D."/>
            <person name="Amend J.P."/>
        </authorList>
    </citation>
    <scope>NUCLEOTIDE SEQUENCE [LARGE SCALE GENOMIC DNA]</scope>
    <source>
        <strain evidence="3">SURF_5</strain>
    </source>
</reference>
<dbReference type="InterPro" id="IPR006321">
    <property type="entry name" value="PilT/PilU"/>
</dbReference>
<dbReference type="PANTHER" id="PTHR30486:SF6">
    <property type="entry name" value="TYPE IV PILUS RETRACTATION ATPASE PILT"/>
    <property type="match status" value="1"/>
</dbReference>
<dbReference type="Gene3D" id="3.30.450.90">
    <property type="match status" value="1"/>
</dbReference>
<dbReference type="GO" id="GO:0016887">
    <property type="term" value="F:ATP hydrolysis activity"/>
    <property type="evidence" value="ECO:0007669"/>
    <property type="project" value="InterPro"/>
</dbReference>
<dbReference type="InterPro" id="IPR050921">
    <property type="entry name" value="T4SS_GSP_E_ATPase"/>
</dbReference>
<dbReference type="SMART" id="SM00382">
    <property type="entry name" value="AAA"/>
    <property type="match status" value="1"/>
</dbReference>
<dbReference type="EMBL" id="QZKU01000113">
    <property type="protein sequence ID" value="RJP17642.1"/>
    <property type="molecule type" value="Genomic_DNA"/>
</dbReference>
<dbReference type="GO" id="GO:0005524">
    <property type="term" value="F:ATP binding"/>
    <property type="evidence" value="ECO:0007669"/>
    <property type="project" value="InterPro"/>
</dbReference>
<dbReference type="NCBIfam" id="TIGR01420">
    <property type="entry name" value="pilT_fam"/>
    <property type="match status" value="1"/>
</dbReference>
<evidence type="ECO:0000313" key="3">
    <source>
        <dbReference type="EMBL" id="RJP17642.1"/>
    </source>
</evidence>
<dbReference type="AlphaFoldDB" id="A0A3A4NE13"/>
<dbReference type="InterPro" id="IPR001482">
    <property type="entry name" value="T2SS/T4SS_dom"/>
</dbReference>
<dbReference type="PROSITE" id="PS00662">
    <property type="entry name" value="T2SP_E"/>
    <property type="match status" value="1"/>
</dbReference>
<dbReference type="Proteomes" id="UP000265882">
    <property type="component" value="Unassembled WGS sequence"/>
</dbReference>
<dbReference type="Pfam" id="PF00437">
    <property type="entry name" value="T2SSE"/>
    <property type="match status" value="1"/>
</dbReference>